<keyword evidence="2" id="KW-1185">Reference proteome</keyword>
<protein>
    <submittedName>
        <fullName evidence="1">Uncharacterized protein</fullName>
    </submittedName>
</protein>
<evidence type="ECO:0000313" key="2">
    <source>
        <dbReference type="Proteomes" id="UP000828941"/>
    </source>
</evidence>
<comment type="caution">
    <text evidence="1">The sequence shown here is derived from an EMBL/GenBank/DDBJ whole genome shotgun (WGS) entry which is preliminary data.</text>
</comment>
<dbReference type="EMBL" id="CM039438">
    <property type="protein sequence ID" value="KAI4298391.1"/>
    <property type="molecule type" value="Genomic_DNA"/>
</dbReference>
<sequence length="70" mass="8253">MFPGLFQRPNKAEALKQLRSQLAIFGAWVAVIRILILFSSSRESRQQEYTRAEEELLRLCIHYKLTAMFH</sequence>
<accession>A0ACB9KM04</accession>
<proteinExistence type="predicted"/>
<name>A0ACB9KM04_BAUVA</name>
<gene>
    <name evidence="1" type="ORF">L6164_031958</name>
</gene>
<evidence type="ECO:0000313" key="1">
    <source>
        <dbReference type="EMBL" id="KAI4298391.1"/>
    </source>
</evidence>
<organism evidence="1 2">
    <name type="scientific">Bauhinia variegata</name>
    <name type="common">Purple orchid tree</name>
    <name type="synonym">Phanera variegata</name>
    <dbReference type="NCBI Taxonomy" id="167791"/>
    <lineage>
        <taxon>Eukaryota</taxon>
        <taxon>Viridiplantae</taxon>
        <taxon>Streptophyta</taxon>
        <taxon>Embryophyta</taxon>
        <taxon>Tracheophyta</taxon>
        <taxon>Spermatophyta</taxon>
        <taxon>Magnoliopsida</taxon>
        <taxon>eudicotyledons</taxon>
        <taxon>Gunneridae</taxon>
        <taxon>Pentapetalae</taxon>
        <taxon>rosids</taxon>
        <taxon>fabids</taxon>
        <taxon>Fabales</taxon>
        <taxon>Fabaceae</taxon>
        <taxon>Cercidoideae</taxon>
        <taxon>Cercideae</taxon>
        <taxon>Bauhiniinae</taxon>
        <taxon>Bauhinia</taxon>
    </lineage>
</organism>
<dbReference type="Proteomes" id="UP000828941">
    <property type="component" value="Chromosome 13"/>
</dbReference>
<reference evidence="1 2" key="1">
    <citation type="journal article" date="2022" name="DNA Res.">
        <title>Chromosomal-level genome assembly of the orchid tree Bauhinia variegata (Leguminosae; Cercidoideae) supports the allotetraploid origin hypothesis of Bauhinia.</title>
        <authorList>
            <person name="Zhong Y."/>
            <person name="Chen Y."/>
            <person name="Zheng D."/>
            <person name="Pang J."/>
            <person name="Liu Y."/>
            <person name="Luo S."/>
            <person name="Meng S."/>
            <person name="Qian L."/>
            <person name="Wei D."/>
            <person name="Dai S."/>
            <person name="Zhou R."/>
        </authorList>
    </citation>
    <scope>NUCLEOTIDE SEQUENCE [LARGE SCALE GENOMIC DNA]</scope>
    <source>
        <strain evidence="1">BV-YZ2020</strain>
    </source>
</reference>